<dbReference type="GO" id="GO:0016887">
    <property type="term" value="F:ATP hydrolysis activity"/>
    <property type="evidence" value="ECO:0007669"/>
    <property type="project" value="InterPro"/>
</dbReference>
<dbReference type="PANTHER" id="PTHR43335">
    <property type="entry name" value="ABC TRANSPORTER, ATP-BINDING PROTEIN"/>
    <property type="match status" value="1"/>
</dbReference>
<dbReference type="AlphaFoldDB" id="A0A537KX55"/>
<comment type="similarity">
    <text evidence="1">Belongs to the ABC transporter superfamily.</text>
</comment>
<evidence type="ECO:0000256" key="1">
    <source>
        <dbReference type="ARBA" id="ARBA00005417"/>
    </source>
</evidence>
<protein>
    <submittedName>
        <fullName evidence="7">ABC transporter ATP-binding protein</fullName>
    </submittedName>
</protein>
<dbReference type="GO" id="GO:0005524">
    <property type="term" value="F:ATP binding"/>
    <property type="evidence" value="ECO:0007669"/>
    <property type="project" value="UniProtKB-KW"/>
</dbReference>
<keyword evidence="2" id="KW-0813">Transport</keyword>
<evidence type="ECO:0000256" key="5">
    <source>
        <dbReference type="SAM" id="MobiDB-lite"/>
    </source>
</evidence>
<evidence type="ECO:0000256" key="3">
    <source>
        <dbReference type="ARBA" id="ARBA00022741"/>
    </source>
</evidence>
<gene>
    <name evidence="7" type="ORF">E6H01_09910</name>
</gene>
<reference evidence="7 8" key="1">
    <citation type="journal article" date="2019" name="Nat. Microbiol.">
        <title>Mediterranean grassland soil C-N compound turnover is dependent on rainfall and depth, and is mediated by genomically divergent microorganisms.</title>
        <authorList>
            <person name="Diamond S."/>
            <person name="Andeer P.F."/>
            <person name="Li Z."/>
            <person name="Crits-Christoph A."/>
            <person name="Burstein D."/>
            <person name="Anantharaman K."/>
            <person name="Lane K.R."/>
            <person name="Thomas B.C."/>
            <person name="Pan C."/>
            <person name="Northen T.R."/>
            <person name="Banfield J.F."/>
        </authorList>
    </citation>
    <scope>NUCLEOTIDE SEQUENCE [LARGE SCALE GENOMIC DNA]</scope>
    <source>
        <strain evidence="7">NP_4</strain>
    </source>
</reference>
<dbReference type="InterPro" id="IPR003593">
    <property type="entry name" value="AAA+_ATPase"/>
</dbReference>
<dbReference type="SUPFAM" id="SSF52540">
    <property type="entry name" value="P-loop containing nucleoside triphosphate hydrolases"/>
    <property type="match status" value="1"/>
</dbReference>
<feature type="region of interest" description="Disordered" evidence="5">
    <location>
        <begin position="1"/>
        <end position="43"/>
    </location>
</feature>
<dbReference type="EMBL" id="VBAL01000118">
    <property type="protein sequence ID" value="TMJ00324.1"/>
    <property type="molecule type" value="Genomic_DNA"/>
</dbReference>
<feature type="compositionally biased region" description="Basic and acidic residues" evidence="5">
    <location>
        <begin position="1"/>
        <end position="12"/>
    </location>
</feature>
<feature type="domain" description="ABC transporter" evidence="6">
    <location>
        <begin position="46"/>
        <end position="274"/>
    </location>
</feature>
<dbReference type="InterPro" id="IPR003439">
    <property type="entry name" value="ABC_transporter-like_ATP-bd"/>
</dbReference>
<keyword evidence="4 7" id="KW-0067">ATP-binding</keyword>
<accession>A0A537KX55</accession>
<dbReference type="PANTHER" id="PTHR43335:SF4">
    <property type="entry name" value="ABC TRANSPORTER, ATP-BINDING PROTEIN"/>
    <property type="match status" value="1"/>
</dbReference>
<sequence length="354" mass="39087">MEDGAKSARVPERGCAGDSGSLPRARRRIPRARLTAPPPGMTEPVVRTEQLTKRYDGLVAVRDLEMRVEPGEIYGFLGPNGAGKTTTLLMVLGILKPTAGRIYLWGRPLEDDPLAVKRRIGVVGEHDYIYDHVTADEYLRFFADLYEIATPAARIEALLDRLGLLEFRTLRARDFSRGMKQKLSLARALLHEPELLLLDEPVSGLDPHGIVDVRHLLLELNRSGVTIFISSHLLSEVEQTAHRVGIMHRGRLVRQDTIPALRGLLRRDPTLEVELQAPVPHLDAQLLTLPVVRHAQTNGRRLVVTVAPGADHRGMISQAVAAAGGVIVGMHAHEPTLEEAFLTLTDAAVERWVS</sequence>
<evidence type="ECO:0000259" key="6">
    <source>
        <dbReference type="PROSITE" id="PS50893"/>
    </source>
</evidence>
<evidence type="ECO:0000256" key="2">
    <source>
        <dbReference type="ARBA" id="ARBA00022448"/>
    </source>
</evidence>
<evidence type="ECO:0000313" key="7">
    <source>
        <dbReference type="EMBL" id="TMJ00324.1"/>
    </source>
</evidence>
<dbReference type="Gene3D" id="3.40.50.300">
    <property type="entry name" value="P-loop containing nucleotide triphosphate hydrolases"/>
    <property type="match status" value="1"/>
</dbReference>
<evidence type="ECO:0000313" key="8">
    <source>
        <dbReference type="Proteomes" id="UP000319353"/>
    </source>
</evidence>
<dbReference type="InterPro" id="IPR027417">
    <property type="entry name" value="P-loop_NTPase"/>
</dbReference>
<evidence type="ECO:0000256" key="4">
    <source>
        <dbReference type="ARBA" id="ARBA00022840"/>
    </source>
</evidence>
<proteinExistence type="inferred from homology"/>
<keyword evidence="3" id="KW-0547">Nucleotide-binding</keyword>
<name>A0A537KX55_9BACT</name>
<comment type="caution">
    <text evidence="7">The sequence shown here is derived from an EMBL/GenBank/DDBJ whole genome shotgun (WGS) entry which is preliminary data.</text>
</comment>
<organism evidence="7 8">
    <name type="scientific">Candidatus Segetimicrobium genomatis</name>
    <dbReference type="NCBI Taxonomy" id="2569760"/>
    <lineage>
        <taxon>Bacteria</taxon>
        <taxon>Bacillati</taxon>
        <taxon>Candidatus Sysuimicrobiota</taxon>
        <taxon>Candidatus Sysuimicrobiia</taxon>
        <taxon>Candidatus Sysuimicrobiales</taxon>
        <taxon>Candidatus Segetimicrobiaceae</taxon>
        <taxon>Candidatus Segetimicrobium</taxon>
    </lineage>
</organism>
<dbReference type="Pfam" id="PF00005">
    <property type="entry name" value="ABC_tran"/>
    <property type="match status" value="1"/>
</dbReference>
<dbReference type="PROSITE" id="PS50893">
    <property type="entry name" value="ABC_TRANSPORTER_2"/>
    <property type="match status" value="1"/>
</dbReference>
<dbReference type="SMART" id="SM00382">
    <property type="entry name" value="AAA"/>
    <property type="match status" value="1"/>
</dbReference>
<dbReference type="Proteomes" id="UP000319353">
    <property type="component" value="Unassembled WGS sequence"/>
</dbReference>